<accession>A0ABN0B2X3</accession>
<reference evidence="1" key="1">
    <citation type="submission" date="2010-09" db="EMBL/GenBank/DDBJ databases">
        <authorList>
            <person name="Daugherty S.C."/>
            <person name="Kilian M."/>
            <person name="Tettelin H."/>
        </authorList>
    </citation>
    <scope>NUCLEOTIDE SEQUENCE [LARGE SCALE GENOMIC DNA]</scope>
    <source>
        <strain evidence="1">SK1302</strain>
    </source>
</reference>
<dbReference type="Gene3D" id="3.40.50.2000">
    <property type="entry name" value="Glycogen Phosphorylase B"/>
    <property type="match status" value="2"/>
</dbReference>
<dbReference type="GO" id="GO:0016740">
    <property type="term" value="F:transferase activity"/>
    <property type="evidence" value="ECO:0007669"/>
    <property type="project" value="UniProtKB-KW"/>
</dbReference>
<protein>
    <submittedName>
        <fullName evidence="1">Glycosyl transferase CpoA</fullName>
    </submittedName>
</protein>
<organism evidence="1">
    <name type="scientific">Streptococcus infantis SK1302</name>
    <dbReference type="NCBI Taxonomy" id="871237"/>
    <lineage>
        <taxon>Bacteria</taxon>
        <taxon>Bacillati</taxon>
        <taxon>Bacillota</taxon>
        <taxon>Bacilli</taxon>
        <taxon>Lactobacillales</taxon>
        <taxon>Streptococcaceae</taxon>
        <taxon>Streptococcus</taxon>
    </lineage>
</organism>
<name>A0ABN0B2X3_9STRE</name>
<keyword evidence="1" id="KW-0808">Transferase</keyword>
<dbReference type="EMBL" id="AEDY01000113">
    <property type="protein sequence ID" value="EFO53572.1"/>
    <property type="molecule type" value="Genomic_DNA"/>
</dbReference>
<sequence length="119" mass="13765">MYFLFYDRMEHLVVVNPTFIEDLVAAGIPREKVTYIPNFVNKEKWHPLPIEQVEQLRKDMGIDENQFVVVGAGQVQKRKGIDDFITLAEELPDITFIWAGGFSFGGITDGYERYKKDYG</sequence>
<dbReference type="SUPFAM" id="SSF53756">
    <property type="entry name" value="UDP-Glycosyltransferase/glycogen phosphorylase"/>
    <property type="match status" value="1"/>
</dbReference>
<evidence type="ECO:0000313" key="1">
    <source>
        <dbReference type="EMBL" id="EFO53572.1"/>
    </source>
</evidence>
<gene>
    <name evidence="1" type="ORF">SIN_1735</name>
</gene>
<comment type="caution">
    <text evidence="1">The sequence shown here is derived from an EMBL/GenBank/DDBJ whole genome shotgun (WGS) entry which is preliminary data.</text>
</comment>
<proteinExistence type="predicted"/>